<sequence length="849" mass="95006">MTDAEWNVYVGPEENEGVELVWHEGRTKGQELDLDLHGERLSINLTLASELLDPKLVILSRRQNITELLSPQLAEPSCHFSAPGRAALFLCQGISGIILSESNDAYYIINPLRKRLNKRSVSDKIPHVVVKKRSSPVQENFETLRDKRAVGTASPVHVETAVFIDRDLYTHMKTNFPIDTEKEVVKFVLTMVNAVQMLYHDPSLGRRVNFVIKRLEILHIEPTGLVRSHDIDRFLGNFCAWQKGENPEEDSNPLHWDHALILTGLDLYVLSKNGKISKQVVGLAPVAGMCTATSSCTVNEGRHFESVYVVAHEIGHNLGMRHDGPVADNNCDPASYLMSPTLGSGKITWSTCSRQYLKQFLETPQSHCLMDHSAAGEQLDHTSGGLLPGERFSANQQCMLKYGRGSKHSHEQPLADVCRDLHCTRDMYTWTSHPALEGTHCGVKKWCRSGRCVSRSASSAIYESVNGGWSEWSQFSDCASSCLTDENRNLMRGSTGVMVASRLCNDPRPENGGTPCIGSDRKYKTCQPTQCDKVPSTTVRSYAEEVCLRAKEVDSELTGTGFQKISSDPEEACTIWCHKKIGGAKSKGWTFPDGTTCQIYRDQRPLYCISGVCQEFRCSSSTDEIFVIPTHMCSSSLYSRDKRREVAVGIWVPVSDCYYNCISPGSGIRLVEKRPCRYCNTTASVQLCNSSKSCMSLKTPAEEASVVCTKFKQKVRRLSGLGMQLAASVDDPDRPCKLACQDEVMPHRFYLVNGEDGWYPFGTDCSRGDPTRKAFCISGRCLEFGSDNTPLHETVRHFIELHRKKRSTPFFTSYDSSGYNYEETFIDFQNPIFVNKINSKEDNLNNVLK</sequence>
<proteinExistence type="predicted"/>
<organism evidence="12 13">
    <name type="scientific">Nezara viridula</name>
    <name type="common">Southern green stink bug</name>
    <name type="synonym">Cimex viridulus</name>
    <dbReference type="NCBI Taxonomy" id="85310"/>
    <lineage>
        <taxon>Eukaryota</taxon>
        <taxon>Metazoa</taxon>
        <taxon>Ecdysozoa</taxon>
        <taxon>Arthropoda</taxon>
        <taxon>Hexapoda</taxon>
        <taxon>Insecta</taxon>
        <taxon>Pterygota</taxon>
        <taxon>Neoptera</taxon>
        <taxon>Paraneoptera</taxon>
        <taxon>Hemiptera</taxon>
        <taxon>Heteroptera</taxon>
        <taxon>Panheteroptera</taxon>
        <taxon>Pentatomomorpha</taxon>
        <taxon>Pentatomoidea</taxon>
        <taxon>Pentatomidae</taxon>
        <taxon>Pentatominae</taxon>
        <taxon>Nezara</taxon>
    </lineage>
</organism>
<dbReference type="EMBL" id="OV725078">
    <property type="protein sequence ID" value="CAH1393256.1"/>
    <property type="molecule type" value="Genomic_DNA"/>
</dbReference>
<dbReference type="Pfam" id="PF25379">
    <property type="entry name" value="Adt-1"/>
    <property type="match status" value="1"/>
</dbReference>
<keyword evidence="7" id="KW-0482">Metalloprotease</keyword>
<dbReference type="AlphaFoldDB" id="A0A9P0H2W6"/>
<dbReference type="InterPro" id="IPR024079">
    <property type="entry name" value="MetalloPept_cat_dom_sf"/>
</dbReference>
<keyword evidence="2" id="KW-0964">Secreted</keyword>
<evidence type="ECO:0000259" key="11">
    <source>
        <dbReference type="PROSITE" id="PS50215"/>
    </source>
</evidence>
<feature type="binding site" evidence="10">
    <location>
        <position position="312"/>
    </location>
    <ligand>
        <name>Zn(2+)</name>
        <dbReference type="ChEBI" id="CHEBI:29105"/>
        <note>catalytic</note>
    </ligand>
</feature>
<dbReference type="SUPFAM" id="SSF82895">
    <property type="entry name" value="TSP-1 type 1 repeat"/>
    <property type="match status" value="1"/>
</dbReference>
<feature type="active site" evidence="10">
    <location>
        <position position="313"/>
    </location>
</feature>
<reference evidence="12" key="1">
    <citation type="submission" date="2022-01" db="EMBL/GenBank/DDBJ databases">
        <authorList>
            <person name="King R."/>
        </authorList>
    </citation>
    <scope>NUCLEOTIDE SEQUENCE</scope>
</reference>
<dbReference type="Gene3D" id="3.40.390.10">
    <property type="entry name" value="Collagenase (Catalytic Domain)"/>
    <property type="match status" value="1"/>
</dbReference>
<keyword evidence="4 10" id="KW-0479">Metal-binding</keyword>
<keyword evidence="13" id="KW-1185">Reference proteome</keyword>
<keyword evidence="3" id="KW-0645">Protease</keyword>
<feature type="binding site" evidence="10">
    <location>
        <position position="316"/>
    </location>
    <ligand>
        <name>Zn(2+)</name>
        <dbReference type="ChEBI" id="CHEBI:29105"/>
        <note>catalytic</note>
    </ligand>
</feature>
<evidence type="ECO:0000256" key="9">
    <source>
        <dbReference type="ARBA" id="ARBA00023180"/>
    </source>
</evidence>
<dbReference type="InterPro" id="IPR057401">
    <property type="entry name" value="Adt-1/2-like_dom"/>
</dbReference>
<dbReference type="GO" id="GO:0006508">
    <property type="term" value="P:proteolysis"/>
    <property type="evidence" value="ECO:0007669"/>
    <property type="project" value="UniProtKB-KW"/>
</dbReference>
<dbReference type="OrthoDB" id="10035764at2759"/>
<dbReference type="PROSITE" id="PS50215">
    <property type="entry name" value="ADAM_MEPRO"/>
    <property type="match status" value="1"/>
</dbReference>
<keyword evidence="5" id="KW-0378">Hydrolase</keyword>
<comment type="subcellular location">
    <subcellularLocation>
        <location evidence="1">Secreted</location>
    </subcellularLocation>
</comment>
<dbReference type="PROSITE" id="PS50092">
    <property type="entry name" value="TSP1"/>
    <property type="match status" value="1"/>
</dbReference>
<dbReference type="Gene3D" id="3.40.1620.60">
    <property type="match status" value="1"/>
</dbReference>
<dbReference type="PANTHER" id="PTHR13723">
    <property type="entry name" value="ADAMTS A DISINTEGRIN AND METALLOPROTEASE WITH THROMBOSPONDIN MOTIFS PROTEASE"/>
    <property type="match status" value="1"/>
</dbReference>
<evidence type="ECO:0000313" key="13">
    <source>
        <dbReference type="Proteomes" id="UP001152798"/>
    </source>
</evidence>
<dbReference type="Gene3D" id="2.20.100.10">
    <property type="entry name" value="Thrombospondin type-1 (TSP1) repeat"/>
    <property type="match status" value="1"/>
</dbReference>
<protein>
    <recommendedName>
        <fullName evidence="11">Peptidase M12B domain-containing protein</fullName>
    </recommendedName>
</protein>
<keyword evidence="8" id="KW-1015">Disulfide bond</keyword>
<evidence type="ECO:0000256" key="7">
    <source>
        <dbReference type="ARBA" id="ARBA00023049"/>
    </source>
</evidence>
<evidence type="ECO:0000256" key="8">
    <source>
        <dbReference type="ARBA" id="ARBA00023157"/>
    </source>
</evidence>
<evidence type="ECO:0000256" key="3">
    <source>
        <dbReference type="ARBA" id="ARBA00022670"/>
    </source>
</evidence>
<accession>A0A9P0H2W6</accession>
<dbReference type="GO" id="GO:0030198">
    <property type="term" value="P:extracellular matrix organization"/>
    <property type="evidence" value="ECO:0007669"/>
    <property type="project" value="TreeGrafter"/>
</dbReference>
<dbReference type="Pfam" id="PF01421">
    <property type="entry name" value="Reprolysin"/>
    <property type="match status" value="1"/>
</dbReference>
<evidence type="ECO:0000256" key="2">
    <source>
        <dbReference type="ARBA" id="ARBA00022525"/>
    </source>
</evidence>
<evidence type="ECO:0000313" key="12">
    <source>
        <dbReference type="EMBL" id="CAH1393256.1"/>
    </source>
</evidence>
<dbReference type="GO" id="GO:0005576">
    <property type="term" value="C:extracellular region"/>
    <property type="evidence" value="ECO:0007669"/>
    <property type="project" value="UniProtKB-SubCell"/>
</dbReference>
<dbReference type="GO" id="GO:0046872">
    <property type="term" value="F:metal ion binding"/>
    <property type="evidence" value="ECO:0007669"/>
    <property type="project" value="UniProtKB-KW"/>
</dbReference>
<dbReference type="Pfam" id="PF17771">
    <property type="entry name" value="ADAMTS_CR_2"/>
    <property type="match status" value="1"/>
</dbReference>
<dbReference type="GO" id="GO:0004222">
    <property type="term" value="F:metalloendopeptidase activity"/>
    <property type="evidence" value="ECO:0007669"/>
    <property type="project" value="InterPro"/>
</dbReference>
<dbReference type="InterPro" id="IPR000884">
    <property type="entry name" value="TSP1_rpt"/>
</dbReference>
<comment type="caution">
    <text evidence="10">Lacks conserved residue(s) required for the propagation of feature annotation.</text>
</comment>
<evidence type="ECO:0000256" key="5">
    <source>
        <dbReference type="ARBA" id="ARBA00022801"/>
    </source>
</evidence>
<dbReference type="InterPro" id="IPR036383">
    <property type="entry name" value="TSP1_rpt_sf"/>
</dbReference>
<dbReference type="GO" id="GO:0031012">
    <property type="term" value="C:extracellular matrix"/>
    <property type="evidence" value="ECO:0007669"/>
    <property type="project" value="TreeGrafter"/>
</dbReference>
<feature type="binding site" evidence="10">
    <location>
        <position position="322"/>
    </location>
    <ligand>
        <name>Zn(2+)</name>
        <dbReference type="ChEBI" id="CHEBI:29105"/>
        <note>catalytic</note>
    </ligand>
</feature>
<keyword evidence="9" id="KW-0325">Glycoprotein</keyword>
<evidence type="ECO:0000256" key="1">
    <source>
        <dbReference type="ARBA" id="ARBA00004613"/>
    </source>
</evidence>
<dbReference type="PANTHER" id="PTHR13723:SF275">
    <property type="entry name" value="STALL, ISOFORM C"/>
    <property type="match status" value="1"/>
</dbReference>
<gene>
    <name evidence="12" type="ORF">NEZAVI_LOCUS3956</name>
</gene>
<dbReference type="InterPro" id="IPR041645">
    <property type="entry name" value="ADAMTS_CR_2"/>
</dbReference>
<keyword evidence="6 10" id="KW-0862">Zinc</keyword>
<dbReference type="Proteomes" id="UP001152798">
    <property type="component" value="Chromosome 2"/>
</dbReference>
<dbReference type="InterPro" id="IPR050439">
    <property type="entry name" value="ADAMTS_ADAMTS-like"/>
</dbReference>
<name>A0A9P0H2W6_NEZVI</name>
<dbReference type="SUPFAM" id="SSF55486">
    <property type="entry name" value="Metalloproteases ('zincins'), catalytic domain"/>
    <property type="match status" value="1"/>
</dbReference>
<feature type="domain" description="Peptidase M12B" evidence="11">
    <location>
        <begin position="156"/>
        <end position="373"/>
    </location>
</feature>
<evidence type="ECO:0000256" key="10">
    <source>
        <dbReference type="PROSITE-ProRule" id="PRU00276"/>
    </source>
</evidence>
<dbReference type="InterPro" id="IPR001590">
    <property type="entry name" value="Peptidase_M12B"/>
</dbReference>
<dbReference type="CDD" id="cd04273">
    <property type="entry name" value="ZnMc_ADAMTS_like"/>
    <property type="match status" value="1"/>
</dbReference>
<evidence type="ECO:0000256" key="6">
    <source>
        <dbReference type="ARBA" id="ARBA00022833"/>
    </source>
</evidence>
<evidence type="ECO:0000256" key="4">
    <source>
        <dbReference type="ARBA" id="ARBA00022723"/>
    </source>
</evidence>